<comment type="caution">
    <text evidence="3">The sequence shown here is derived from an EMBL/GenBank/DDBJ whole genome shotgun (WGS) entry which is preliminary data.</text>
</comment>
<sequence length="199" mass="22623">MRFEVLLQSAALKNLRQKLSQVSFSAGFSSHFTLAHLFVSSAFYLSLLLALAVCAFLVRMIGATPQPQPISRQKPKPVKSSPSQKTSLRTIIDRDRNVFQKQLKNISDIQYELLSKEKSKLSLTNAAVKSLCDTATPRLHVDVSSTVTRKERCSLISPLTMFLLEDSHNHHKSIKETTGRKREYENKEEEHHCKTRKLD</sequence>
<keyword evidence="2" id="KW-1133">Transmembrane helix</keyword>
<protein>
    <recommendedName>
        <fullName evidence="5">ATP synthase protein MI25</fullName>
    </recommendedName>
</protein>
<organism evidence="3 4">
    <name type="scientific">Porites lobata</name>
    <dbReference type="NCBI Taxonomy" id="104759"/>
    <lineage>
        <taxon>Eukaryota</taxon>
        <taxon>Metazoa</taxon>
        <taxon>Cnidaria</taxon>
        <taxon>Anthozoa</taxon>
        <taxon>Hexacorallia</taxon>
        <taxon>Scleractinia</taxon>
        <taxon>Fungiina</taxon>
        <taxon>Poritidae</taxon>
        <taxon>Porites</taxon>
    </lineage>
</organism>
<dbReference type="Proteomes" id="UP001159405">
    <property type="component" value="Unassembled WGS sequence"/>
</dbReference>
<evidence type="ECO:0000256" key="1">
    <source>
        <dbReference type="SAM" id="MobiDB-lite"/>
    </source>
</evidence>
<feature type="transmembrane region" description="Helical" evidence="2">
    <location>
        <begin position="34"/>
        <end position="58"/>
    </location>
</feature>
<feature type="compositionally biased region" description="Basic and acidic residues" evidence="1">
    <location>
        <begin position="174"/>
        <end position="199"/>
    </location>
</feature>
<accession>A0ABN8P6C5</accession>
<keyword evidence="2" id="KW-0472">Membrane</keyword>
<name>A0ABN8P6C5_9CNID</name>
<feature type="region of interest" description="Disordered" evidence="1">
    <location>
        <begin position="170"/>
        <end position="199"/>
    </location>
</feature>
<evidence type="ECO:0000313" key="3">
    <source>
        <dbReference type="EMBL" id="CAH3134609.1"/>
    </source>
</evidence>
<evidence type="ECO:0000313" key="4">
    <source>
        <dbReference type="Proteomes" id="UP001159405"/>
    </source>
</evidence>
<keyword evidence="2" id="KW-0812">Transmembrane</keyword>
<evidence type="ECO:0008006" key="5">
    <source>
        <dbReference type="Google" id="ProtNLM"/>
    </source>
</evidence>
<proteinExistence type="predicted"/>
<gene>
    <name evidence="3" type="ORF">PLOB_00037454</name>
</gene>
<keyword evidence="4" id="KW-1185">Reference proteome</keyword>
<dbReference type="EMBL" id="CALNXK010000054">
    <property type="protein sequence ID" value="CAH3134609.1"/>
    <property type="molecule type" value="Genomic_DNA"/>
</dbReference>
<evidence type="ECO:0000256" key="2">
    <source>
        <dbReference type="SAM" id="Phobius"/>
    </source>
</evidence>
<reference evidence="3 4" key="1">
    <citation type="submission" date="2022-05" db="EMBL/GenBank/DDBJ databases">
        <authorList>
            <consortium name="Genoscope - CEA"/>
            <person name="William W."/>
        </authorList>
    </citation>
    <scope>NUCLEOTIDE SEQUENCE [LARGE SCALE GENOMIC DNA]</scope>
</reference>
<feature type="region of interest" description="Disordered" evidence="1">
    <location>
        <begin position="67"/>
        <end position="86"/>
    </location>
</feature>